<dbReference type="EMBL" id="CP141059">
    <property type="protein sequence ID" value="WQQ28287.1"/>
    <property type="molecule type" value="Genomic_DNA"/>
</dbReference>
<name>A0ABZ0ZVK8_9ACTN</name>
<accession>A0ABZ0ZVK8</accession>
<dbReference type="Proteomes" id="UP001327225">
    <property type="component" value="Chromosome"/>
</dbReference>
<reference evidence="2" key="1">
    <citation type="submission" date="2023-12" db="EMBL/GenBank/DDBJ databases">
        <title>Novel species in genus Nocardioides.</title>
        <authorList>
            <person name="Zhou H."/>
        </authorList>
    </citation>
    <scope>NUCLEOTIDE SEQUENCE [LARGE SCALE GENOMIC DNA]</scope>
    <source>
        <strain evidence="2">HM61</strain>
    </source>
</reference>
<keyword evidence="2" id="KW-1185">Reference proteome</keyword>
<organism evidence="1 2">
    <name type="scientific">Nocardioides bizhenqiangii</name>
    <dbReference type="NCBI Taxonomy" id="3095076"/>
    <lineage>
        <taxon>Bacteria</taxon>
        <taxon>Bacillati</taxon>
        <taxon>Actinomycetota</taxon>
        <taxon>Actinomycetes</taxon>
        <taxon>Propionibacteriales</taxon>
        <taxon>Nocardioidaceae</taxon>
        <taxon>Nocardioides</taxon>
    </lineage>
</organism>
<proteinExistence type="predicted"/>
<evidence type="ECO:0000313" key="2">
    <source>
        <dbReference type="Proteomes" id="UP001327225"/>
    </source>
</evidence>
<gene>
    <name evidence="1" type="ORF">SHK19_08640</name>
</gene>
<sequence length="333" mass="36499">MTLTWTSDVWRSEAFDAELRSFVTSAVGEPDVFETVKVRPWSAVWRVRAGGQVYFAKQNCPGQAHEARLLSALVKIAPEYVVPVVAADPYRDLLLTADVGRTLYEIGGDRDVDTWCRIVSDAAHLQLAVAPHADDLGLTEMSPECATMYVGDAIGRLGALPEGDPRRLSEDVAEQLRTQLPTIERWSDQVAELDLPLTLNHNDLHEANVVATNGPDASLRFFDFGDAVLAEPLGSLLVPLNVSSDELEAGPDDLRLRRITDAALEVWTDYAPARALRAALPAALQLARLARVESWRRCLGTMTAEERAEFGSAPARWLGTLLNDPPVGHVARM</sequence>
<dbReference type="SUPFAM" id="SSF56112">
    <property type="entry name" value="Protein kinase-like (PK-like)"/>
    <property type="match status" value="1"/>
</dbReference>
<protein>
    <submittedName>
        <fullName evidence="1">Phosphotransferase</fullName>
    </submittedName>
</protein>
<dbReference type="RefSeq" id="WP_322938408.1">
    <property type="nucleotide sequence ID" value="NZ_CP141059.1"/>
</dbReference>
<evidence type="ECO:0000313" key="1">
    <source>
        <dbReference type="EMBL" id="WQQ28287.1"/>
    </source>
</evidence>
<dbReference type="InterPro" id="IPR011009">
    <property type="entry name" value="Kinase-like_dom_sf"/>
</dbReference>